<proteinExistence type="predicted"/>
<keyword evidence="2" id="KW-1185">Reference proteome</keyword>
<accession>A0A8K1YYX4</accession>
<evidence type="ECO:0000313" key="2">
    <source>
        <dbReference type="Proteomes" id="UP001144635"/>
    </source>
</evidence>
<sequence>MYDAILSKYSNGKLLNRLNIDRVFHPSVKCSQRLIFWICSCSSAVQP</sequence>
<name>A0A8K1YYX4_9CAUD</name>
<dbReference type="EMBL" id="MZ571831">
    <property type="protein sequence ID" value="UEW68235.1"/>
    <property type="molecule type" value="Genomic_DNA"/>
</dbReference>
<evidence type="ECO:0000313" key="1">
    <source>
        <dbReference type="EMBL" id="UEW68235.1"/>
    </source>
</evidence>
<reference evidence="1" key="1">
    <citation type="submission" date="2021-07" db="EMBL/GenBank/DDBJ databases">
        <authorList>
            <person name="Bleriot I."/>
            <person name="Blasco L."/>
            <person name="Pacios O."/>
            <person name="Fernandez-Garcia L."/>
            <person name="Ambroa A."/>
            <person name="Ortiz-Cartagena C."/>
            <person name="Fernandez-Cuenca F."/>
            <person name="Oteo J."/>
            <person name="Pascual A."/>
            <person name="Martinez-Martinez L."/>
            <person name="Domingo-Calap P."/>
            <person name="Wood T.K."/>
            <person name="Thomas M."/>
        </authorList>
    </citation>
    <scope>NUCLEOTIDE SEQUENCE</scope>
</reference>
<protein>
    <submittedName>
        <fullName evidence="1">Uncharacterized protein</fullName>
    </submittedName>
</protein>
<dbReference type="Proteomes" id="UP001144635">
    <property type="component" value="Segment"/>
</dbReference>
<organism evidence="1 2">
    <name type="scientific">Klebsiella phage vB_KpnS-VAC70</name>
    <dbReference type="NCBI Taxonomy" id="2866699"/>
    <lineage>
        <taxon>Viruses</taxon>
        <taxon>Duplodnaviria</taxon>
        <taxon>Heunggongvirae</taxon>
        <taxon>Uroviricota</taxon>
        <taxon>Caudoviricetes</taxon>
        <taxon>Drexlerviridae</taxon>
        <taxon>Webervirus</taxon>
        <taxon>Webervirus VAC70</taxon>
    </lineage>
</organism>